<dbReference type="InterPro" id="IPR027372">
    <property type="entry name" value="Phytase-like_dom"/>
</dbReference>
<feature type="domain" description="Phytase-like" evidence="2">
    <location>
        <begin position="76"/>
        <end position="328"/>
    </location>
</feature>
<dbReference type="STRING" id="1907666.DSM25559_1108"/>
<evidence type="ECO:0000313" key="4">
    <source>
        <dbReference type="Proteomes" id="UP000187891"/>
    </source>
</evidence>
<dbReference type="Proteomes" id="UP000187891">
    <property type="component" value="Unassembled WGS sequence"/>
</dbReference>
<gene>
    <name evidence="3" type="ORF">DSM25559_1108</name>
</gene>
<sequence length="343" mass="37006">MPARQFLAAAIPIIKQVLAAGLVLAGALAPSTMAASTVDVPVSARLISAFKVGSEQKQFGKLEFVGGLIMSSPEPLFGAISSIRFLPDSRHFLAVLDTGHWLAGAIERDRSGVLSGLSDVRIDPMLDESGHEAKRKMDMDAEGLALRADQAFVSYERWPRIEIFAHKDLATSKPLSQLPVLIPLDEFRRNAGIETLVLSPANGPLKGAMLIVAEGSFDKDSHLFAAVLEGPRKGIFAVAHDSSFSVTDGAFLPNGDLLLLERRFNLAQGIGMRIRRISADTIKPGAVVDGEILMQADLSNQIDNMEGIDVVVGPDGSTRLILVSDDNHSFLQRNVMLEFKLTE</sequence>
<organism evidence="3 4">
    <name type="scientific">Agrobacterium rosae</name>
    <dbReference type="NCBI Taxonomy" id="1972867"/>
    <lineage>
        <taxon>Bacteria</taxon>
        <taxon>Pseudomonadati</taxon>
        <taxon>Pseudomonadota</taxon>
        <taxon>Alphaproteobacteria</taxon>
        <taxon>Hyphomicrobiales</taxon>
        <taxon>Rhizobiaceae</taxon>
        <taxon>Rhizobium/Agrobacterium group</taxon>
        <taxon>Agrobacterium</taxon>
    </lineage>
</organism>
<keyword evidence="1" id="KW-0732">Signal</keyword>
<dbReference type="EMBL" id="FMUE01000002">
    <property type="protein sequence ID" value="SCX12354.1"/>
    <property type="molecule type" value="Genomic_DNA"/>
</dbReference>
<dbReference type="PIRSF" id="PIRSF031900">
    <property type="entry name" value="UCP031900"/>
    <property type="match status" value="1"/>
</dbReference>
<reference evidence="4" key="1">
    <citation type="submission" date="2016-10" db="EMBL/GenBank/DDBJ databases">
        <authorList>
            <person name="Wibberg D."/>
        </authorList>
    </citation>
    <scope>NUCLEOTIDE SEQUENCE [LARGE SCALE GENOMIC DNA]</scope>
</reference>
<evidence type="ECO:0000259" key="2">
    <source>
        <dbReference type="Pfam" id="PF13449"/>
    </source>
</evidence>
<feature type="chain" id="PRO_5012390477" description="Phytase-like domain-containing protein" evidence="1">
    <location>
        <begin position="35"/>
        <end position="343"/>
    </location>
</feature>
<dbReference type="AlphaFoldDB" id="A0A1R3TGV7"/>
<feature type="signal peptide" evidence="1">
    <location>
        <begin position="1"/>
        <end position="34"/>
    </location>
</feature>
<protein>
    <recommendedName>
        <fullName evidence="2">Phytase-like domain-containing protein</fullName>
    </recommendedName>
</protein>
<evidence type="ECO:0000313" key="3">
    <source>
        <dbReference type="EMBL" id="SCX12354.1"/>
    </source>
</evidence>
<name>A0A1R3TGV7_9HYPH</name>
<dbReference type="InterPro" id="IPR014567">
    <property type="entry name" value="UCP031900"/>
</dbReference>
<proteinExistence type="predicted"/>
<evidence type="ECO:0000256" key="1">
    <source>
        <dbReference type="SAM" id="SignalP"/>
    </source>
</evidence>
<dbReference type="Pfam" id="PF13449">
    <property type="entry name" value="Phytase-like"/>
    <property type="match status" value="1"/>
</dbReference>
<accession>A0A1R3TGV7</accession>